<evidence type="ECO:0000256" key="1">
    <source>
        <dbReference type="ARBA" id="ARBA00004496"/>
    </source>
</evidence>
<organism evidence="15">
    <name type="scientific">Aquifex aeolicus</name>
    <dbReference type="NCBI Taxonomy" id="63363"/>
    <lineage>
        <taxon>Bacteria</taxon>
        <taxon>Pseudomonadati</taxon>
        <taxon>Aquificota</taxon>
        <taxon>Aquificia</taxon>
        <taxon>Aquificales</taxon>
        <taxon>Aquificaceae</taxon>
        <taxon>Aquifex</taxon>
    </lineage>
</organism>
<evidence type="ECO:0000256" key="3">
    <source>
        <dbReference type="ARBA" id="ARBA00022679"/>
    </source>
</evidence>
<comment type="subunit">
    <text evidence="13">Acetyl-CoA carboxylase is a heterohexamer composed of biotin carboxyl carrier protein (AccB), biotin carboxylase (AccC) and two subunits each of ACCase subunit alpha (AccA) and ACCase subunit beta (AccD).</text>
</comment>
<comment type="catalytic activity">
    <reaction evidence="13">
        <text>N(6)-carboxybiotinyl-L-lysyl-[protein] + acetyl-CoA = N(6)-biotinyl-L-lysyl-[protein] + malonyl-CoA</text>
        <dbReference type="Rhea" id="RHEA:54728"/>
        <dbReference type="Rhea" id="RHEA-COMP:10505"/>
        <dbReference type="Rhea" id="RHEA-COMP:10506"/>
        <dbReference type="ChEBI" id="CHEBI:57288"/>
        <dbReference type="ChEBI" id="CHEBI:57384"/>
        <dbReference type="ChEBI" id="CHEBI:83144"/>
        <dbReference type="ChEBI" id="CHEBI:83145"/>
        <dbReference type="EC" id="2.1.3.15"/>
    </reaction>
</comment>
<comment type="similarity">
    <text evidence="13">Belongs to the AccD/PCCB family.</text>
</comment>
<keyword evidence="9 13" id="KW-0067">ATP-binding</keyword>
<feature type="binding site" evidence="13">
    <location>
        <position position="40"/>
    </location>
    <ligand>
        <name>Zn(2+)</name>
        <dbReference type="ChEBI" id="CHEBI:29105"/>
    </ligand>
</feature>
<dbReference type="GO" id="GO:0016743">
    <property type="term" value="F:carboxyl- or carbamoyltransferase activity"/>
    <property type="evidence" value="ECO:0007669"/>
    <property type="project" value="UniProtKB-UniRule"/>
</dbReference>
<dbReference type="PANTHER" id="PTHR42995">
    <property type="entry name" value="ACETYL-COENZYME A CARBOXYLASE CARBOXYL TRANSFERASE SUBUNIT BETA, CHLOROPLASTIC"/>
    <property type="match status" value="1"/>
</dbReference>
<protein>
    <recommendedName>
        <fullName evidence="13">Acetyl-coenzyme A carboxylase carboxyl transferase subunit beta</fullName>
        <shortName evidence="13">ACCase subunit beta</shortName>
        <shortName evidence="13">Acetyl-CoA carboxylase carboxyltransferase subunit beta</shortName>
        <ecNumber evidence="13">2.1.3.15</ecNumber>
    </recommendedName>
</protein>
<dbReference type="EC" id="2.1.3.15" evidence="13"/>
<comment type="function">
    <text evidence="12 13">Component of the acetyl coenzyme A carboxylase (ACC) complex. Biotin carboxylase (BC) catalyzes the carboxylation of biotin on its carrier protein (BCCP) and then the CO(2) group is transferred by the transcarboxylase to acetyl-CoA to form malonyl-CoA.</text>
</comment>
<accession>A0A7C5QK96</accession>
<feature type="domain" description="CoA carboxyltransferase N-terminal" evidence="14">
    <location>
        <begin position="17"/>
        <end position="281"/>
    </location>
</feature>
<dbReference type="GO" id="GO:2001295">
    <property type="term" value="P:malonyl-CoA biosynthetic process"/>
    <property type="evidence" value="ECO:0007669"/>
    <property type="project" value="UniProtKB-UniRule"/>
</dbReference>
<dbReference type="HAMAP" id="MF_01395">
    <property type="entry name" value="AcetylCoA_CT_beta"/>
    <property type="match status" value="1"/>
</dbReference>
<dbReference type="SUPFAM" id="SSF52096">
    <property type="entry name" value="ClpP/crotonase"/>
    <property type="match status" value="1"/>
</dbReference>
<dbReference type="PROSITE" id="PS50980">
    <property type="entry name" value="COA_CT_NTER"/>
    <property type="match status" value="1"/>
</dbReference>
<keyword evidence="13" id="KW-0963">Cytoplasm</keyword>
<proteinExistence type="inferred from homology"/>
<dbReference type="UniPathway" id="UPA00655">
    <property type="reaction ID" value="UER00711"/>
</dbReference>
<dbReference type="InterPro" id="IPR034733">
    <property type="entry name" value="AcCoA_carboxyl_beta"/>
</dbReference>
<comment type="caution">
    <text evidence="15">The sequence shown here is derived from an EMBL/GenBank/DDBJ whole genome shotgun (WGS) entry which is preliminary data.</text>
</comment>
<dbReference type="EMBL" id="DRNB01000042">
    <property type="protein sequence ID" value="HHJ63520.1"/>
    <property type="molecule type" value="Genomic_DNA"/>
</dbReference>
<evidence type="ECO:0000256" key="5">
    <source>
        <dbReference type="ARBA" id="ARBA00022741"/>
    </source>
</evidence>
<keyword evidence="6 13" id="KW-0863">Zinc-finger</keyword>
<dbReference type="AlphaFoldDB" id="A0A7C5QK96"/>
<dbReference type="GO" id="GO:0009317">
    <property type="term" value="C:acetyl-CoA carboxylase complex"/>
    <property type="evidence" value="ECO:0007669"/>
    <property type="project" value="InterPro"/>
</dbReference>
<dbReference type="Pfam" id="PF01039">
    <property type="entry name" value="Carboxyl_trans"/>
    <property type="match status" value="1"/>
</dbReference>
<feature type="binding site" evidence="13">
    <location>
        <position position="43"/>
    </location>
    <ligand>
        <name>Zn(2+)</name>
        <dbReference type="ChEBI" id="CHEBI:29105"/>
    </ligand>
</feature>
<evidence type="ECO:0000256" key="9">
    <source>
        <dbReference type="ARBA" id="ARBA00022840"/>
    </source>
</evidence>
<keyword evidence="11 13" id="KW-0275">Fatty acid biosynthesis</keyword>
<dbReference type="InterPro" id="IPR041010">
    <property type="entry name" value="Znf-ACC"/>
</dbReference>
<evidence type="ECO:0000256" key="8">
    <source>
        <dbReference type="ARBA" id="ARBA00022833"/>
    </source>
</evidence>
<dbReference type="InterPro" id="IPR029045">
    <property type="entry name" value="ClpP/crotonase-like_dom_sf"/>
</dbReference>
<keyword evidence="8 13" id="KW-0862">Zinc</keyword>
<dbReference type="InterPro" id="IPR000438">
    <property type="entry name" value="Acetyl_CoA_COase_Trfase_b_su"/>
</dbReference>
<evidence type="ECO:0000256" key="7">
    <source>
        <dbReference type="ARBA" id="ARBA00022832"/>
    </source>
</evidence>
<comment type="subcellular location">
    <subcellularLocation>
        <location evidence="1 13">Cytoplasm</location>
    </subcellularLocation>
</comment>
<feature type="zinc finger region" description="C4-type" evidence="13">
    <location>
        <begin position="21"/>
        <end position="43"/>
    </location>
</feature>
<evidence type="ECO:0000256" key="13">
    <source>
        <dbReference type="HAMAP-Rule" id="MF_01395"/>
    </source>
</evidence>
<evidence type="ECO:0000256" key="11">
    <source>
        <dbReference type="ARBA" id="ARBA00023160"/>
    </source>
</evidence>
<keyword evidence="5 13" id="KW-0547">Nucleotide-binding</keyword>
<keyword evidence="3 13" id="KW-0808">Transferase</keyword>
<keyword evidence="2 13" id="KW-0444">Lipid biosynthesis</keyword>
<dbReference type="Gene3D" id="3.90.226.10">
    <property type="entry name" value="2-enoyl-CoA Hydratase, Chain A, domain 1"/>
    <property type="match status" value="1"/>
</dbReference>
<keyword evidence="15" id="KW-0436">Ligase</keyword>
<dbReference type="PANTHER" id="PTHR42995:SF5">
    <property type="entry name" value="ACETYL-COENZYME A CARBOXYLASE CARBOXYL TRANSFERASE SUBUNIT BETA, CHLOROPLASTIC"/>
    <property type="match status" value="1"/>
</dbReference>
<dbReference type="GO" id="GO:0006633">
    <property type="term" value="P:fatty acid biosynthetic process"/>
    <property type="evidence" value="ECO:0007669"/>
    <property type="project" value="UniProtKB-KW"/>
</dbReference>
<reference evidence="15" key="1">
    <citation type="journal article" date="2020" name="mSystems">
        <title>Genome- and Community-Level Interaction Insights into Carbon Utilization and Element Cycling Functions of Hydrothermarchaeota in Hydrothermal Sediment.</title>
        <authorList>
            <person name="Zhou Z."/>
            <person name="Liu Y."/>
            <person name="Xu W."/>
            <person name="Pan J."/>
            <person name="Luo Z.H."/>
            <person name="Li M."/>
        </authorList>
    </citation>
    <scope>NUCLEOTIDE SEQUENCE [LARGE SCALE GENOMIC DNA]</scope>
    <source>
        <strain evidence="15">HyVt-501</strain>
    </source>
</reference>
<dbReference type="NCBIfam" id="TIGR00515">
    <property type="entry name" value="accD"/>
    <property type="match status" value="1"/>
</dbReference>
<feature type="binding site" evidence="13">
    <location>
        <position position="21"/>
    </location>
    <ligand>
        <name>Zn(2+)</name>
        <dbReference type="ChEBI" id="CHEBI:29105"/>
    </ligand>
</feature>
<keyword evidence="4 13" id="KW-0479">Metal-binding</keyword>
<evidence type="ECO:0000256" key="6">
    <source>
        <dbReference type="ARBA" id="ARBA00022771"/>
    </source>
</evidence>
<dbReference type="Pfam" id="PF17848">
    <property type="entry name" value="Zn_ribbon_ACC"/>
    <property type="match status" value="1"/>
</dbReference>
<evidence type="ECO:0000256" key="12">
    <source>
        <dbReference type="ARBA" id="ARBA00025280"/>
    </source>
</evidence>
<dbReference type="GO" id="GO:0008270">
    <property type="term" value="F:zinc ion binding"/>
    <property type="evidence" value="ECO:0007669"/>
    <property type="project" value="UniProtKB-UniRule"/>
</dbReference>
<evidence type="ECO:0000256" key="2">
    <source>
        <dbReference type="ARBA" id="ARBA00022516"/>
    </source>
</evidence>
<dbReference type="PRINTS" id="PR01070">
    <property type="entry name" value="ACCCTRFRASEB"/>
</dbReference>
<evidence type="ECO:0000256" key="4">
    <source>
        <dbReference type="ARBA" id="ARBA00022723"/>
    </source>
</evidence>
<sequence length="281" mass="31428">MGIFEKLFRKKKEEENLWTKCPECKTLLYVPDLKRNYKVCPKCDHHFPLSAVERLEFLLDDTGAERLFESVLPADPLKFKDTKSYRDRLKKAKEQTGLSEAMVVVRGFLEGRPLVLTVMDFGFIGGSMGSVVGERFFRACRLAAEEGVPLVAVTCSGGARMQEGILSLMQMAKTTLGVSMLRERGVPYITVLTNPTTGGVAASFAFLGDIIIAEPKALVGFAGPRVIEQTIKQKLPEGFQRAEFLLEKGMVDMVVHRRDLKGRIALLLDLTHYRERCSSFS</sequence>
<evidence type="ECO:0000256" key="10">
    <source>
        <dbReference type="ARBA" id="ARBA00023098"/>
    </source>
</evidence>
<dbReference type="GO" id="GO:0003989">
    <property type="term" value="F:acetyl-CoA carboxylase activity"/>
    <property type="evidence" value="ECO:0007669"/>
    <property type="project" value="InterPro"/>
</dbReference>
<dbReference type="Proteomes" id="UP000885792">
    <property type="component" value="Unassembled WGS sequence"/>
</dbReference>
<dbReference type="GO" id="GO:0005524">
    <property type="term" value="F:ATP binding"/>
    <property type="evidence" value="ECO:0007669"/>
    <property type="project" value="UniProtKB-KW"/>
</dbReference>
<evidence type="ECO:0000259" key="14">
    <source>
        <dbReference type="PROSITE" id="PS50980"/>
    </source>
</evidence>
<keyword evidence="10 13" id="KW-0443">Lipid metabolism</keyword>
<evidence type="ECO:0000313" key="15">
    <source>
        <dbReference type="EMBL" id="HHJ63520.1"/>
    </source>
</evidence>
<keyword evidence="7 13" id="KW-0276">Fatty acid metabolism</keyword>
<comment type="cofactor">
    <cofactor evidence="13">
        <name>Zn(2+)</name>
        <dbReference type="ChEBI" id="CHEBI:29105"/>
    </cofactor>
    <text evidence="13">Binds 1 zinc ion per subunit.</text>
</comment>
<feature type="binding site" evidence="13">
    <location>
        <position position="24"/>
    </location>
    <ligand>
        <name>Zn(2+)</name>
        <dbReference type="ChEBI" id="CHEBI:29105"/>
    </ligand>
</feature>
<comment type="pathway">
    <text evidence="13">Lipid metabolism; malonyl-CoA biosynthesis; malonyl-CoA from acetyl-CoA: step 1/1.</text>
</comment>
<dbReference type="InterPro" id="IPR011762">
    <property type="entry name" value="COA_CT_N"/>
</dbReference>
<name>A0A7C5QK96_AQUAO</name>
<gene>
    <name evidence="13" type="primary">accD</name>
    <name evidence="15" type="ORF">ENJ61_01290</name>
</gene>